<dbReference type="EMBL" id="CYRX01000025">
    <property type="protein sequence ID" value="CUH60475.1"/>
    <property type="molecule type" value="Genomic_DNA"/>
</dbReference>
<accession>A0A0P1F040</accession>
<dbReference type="STRING" id="266809.PM03_05080"/>
<evidence type="ECO:0000313" key="3">
    <source>
        <dbReference type="Proteomes" id="UP000051298"/>
    </source>
</evidence>
<dbReference type="Proteomes" id="UP000051298">
    <property type="component" value="Unassembled WGS sequence"/>
</dbReference>
<dbReference type="RefSeq" id="WP_058123433.1">
    <property type="nucleotide sequence ID" value="NZ_CYRX01000025.1"/>
</dbReference>
<organism evidence="2 3">
    <name type="scientific">Thalassobacter stenotrophicus</name>
    <dbReference type="NCBI Taxonomy" id="266809"/>
    <lineage>
        <taxon>Bacteria</taxon>
        <taxon>Pseudomonadati</taxon>
        <taxon>Pseudomonadota</taxon>
        <taxon>Alphaproteobacteria</taxon>
        <taxon>Rhodobacterales</taxon>
        <taxon>Roseobacteraceae</taxon>
        <taxon>Thalassobacter</taxon>
    </lineage>
</organism>
<name>A0A0P1F040_9RHOB</name>
<keyword evidence="1" id="KW-0472">Membrane</keyword>
<evidence type="ECO:0000256" key="1">
    <source>
        <dbReference type="SAM" id="Phobius"/>
    </source>
</evidence>
<keyword evidence="1" id="KW-0812">Transmembrane</keyword>
<dbReference type="AlphaFoldDB" id="A0A0P1F040"/>
<gene>
    <name evidence="2" type="ORF">THS5294_01769</name>
</gene>
<sequence>MPEGTYQHVARARSARGVLALAATWGCAFLLLLGLGALPVITLVLFVAGIPLAYDLIRDRQSQFEISPDTLSWEVPNGSGEVALASVVQAHLTFRLDLSAKLGLRLTDGRLITVPLSCLPGPHRLERALLDRNIKVVRGRQPLG</sequence>
<evidence type="ECO:0000313" key="2">
    <source>
        <dbReference type="EMBL" id="CUH60475.1"/>
    </source>
</evidence>
<keyword evidence="1" id="KW-1133">Transmembrane helix</keyword>
<protein>
    <submittedName>
        <fullName evidence="2">Uncharacterized protein</fullName>
    </submittedName>
</protein>
<feature type="transmembrane region" description="Helical" evidence="1">
    <location>
        <begin position="20"/>
        <end position="53"/>
    </location>
</feature>
<reference evidence="2 3" key="1">
    <citation type="submission" date="2015-09" db="EMBL/GenBank/DDBJ databases">
        <authorList>
            <consortium name="Swine Surveillance"/>
        </authorList>
    </citation>
    <scope>NUCLEOTIDE SEQUENCE [LARGE SCALE GENOMIC DNA]</scope>
    <source>
        <strain evidence="2 3">CECT 5294</strain>
    </source>
</reference>
<proteinExistence type="predicted"/>